<evidence type="ECO:0000313" key="2">
    <source>
        <dbReference type="Proteomes" id="UP001055879"/>
    </source>
</evidence>
<name>A0ACB8XTG1_ARCLA</name>
<protein>
    <submittedName>
        <fullName evidence="1">Uncharacterized protein</fullName>
    </submittedName>
</protein>
<accession>A0ACB8XTG1</accession>
<dbReference type="EMBL" id="CM042061">
    <property type="protein sequence ID" value="KAI3673716.1"/>
    <property type="molecule type" value="Genomic_DNA"/>
</dbReference>
<dbReference type="Proteomes" id="UP001055879">
    <property type="component" value="Linkage Group LG15"/>
</dbReference>
<gene>
    <name evidence="1" type="ORF">L6452_39844</name>
</gene>
<reference evidence="2" key="1">
    <citation type="journal article" date="2022" name="Mol. Ecol. Resour.">
        <title>The genomes of chicory, endive, great burdock and yacon provide insights into Asteraceae palaeo-polyploidization history and plant inulin production.</title>
        <authorList>
            <person name="Fan W."/>
            <person name="Wang S."/>
            <person name="Wang H."/>
            <person name="Wang A."/>
            <person name="Jiang F."/>
            <person name="Liu H."/>
            <person name="Zhao H."/>
            <person name="Xu D."/>
            <person name="Zhang Y."/>
        </authorList>
    </citation>
    <scope>NUCLEOTIDE SEQUENCE [LARGE SCALE GENOMIC DNA]</scope>
    <source>
        <strain evidence="2">cv. Niubang</strain>
    </source>
</reference>
<organism evidence="1 2">
    <name type="scientific">Arctium lappa</name>
    <name type="common">Greater burdock</name>
    <name type="synonym">Lappa major</name>
    <dbReference type="NCBI Taxonomy" id="4217"/>
    <lineage>
        <taxon>Eukaryota</taxon>
        <taxon>Viridiplantae</taxon>
        <taxon>Streptophyta</taxon>
        <taxon>Embryophyta</taxon>
        <taxon>Tracheophyta</taxon>
        <taxon>Spermatophyta</taxon>
        <taxon>Magnoliopsida</taxon>
        <taxon>eudicotyledons</taxon>
        <taxon>Gunneridae</taxon>
        <taxon>Pentapetalae</taxon>
        <taxon>asterids</taxon>
        <taxon>campanulids</taxon>
        <taxon>Asterales</taxon>
        <taxon>Asteraceae</taxon>
        <taxon>Carduoideae</taxon>
        <taxon>Cardueae</taxon>
        <taxon>Arctiinae</taxon>
        <taxon>Arctium</taxon>
    </lineage>
</organism>
<evidence type="ECO:0000313" key="1">
    <source>
        <dbReference type="EMBL" id="KAI3673716.1"/>
    </source>
</evidence>
<sequence length="116" mass="12424">MRLGDVDNEPKVMTGRKIEKEHTVDMGLQSVRCGVLFTGLCVSGGDQFGRSARCLGTALRGYCKEQGGIDTIAIGRLGKVYVVQDSSNKRHLDRAGSTRGFARGLSTVKLGAVSCF</sequence>
<comment type="caution">
    <text evidence="1">The sequence shown here is derived from an EMBL/GenBank/DDBJ whole genome shotgun (WGS) entry which is preliminary data.</text>
</comment>
<keyword evidence="2" id="KW-1185">Reference proteome</keyword>
<proteinExistence type="predicted"/>
<reference evidence="1 2" key="2">
    <citation type="journal article" date="2022" name="Mol. Ecol. Resour.">
        <title>The genomes of chicory, endive, great burdock and yacon provide insights into Asteraceae paleo-polyploidization history and plant inulin production.</title>
        <authorList>
            <person name="Fan W."/>
            <person name="Wang S."/>
            <person name="Wang H."/>
            <person name="Wang A."/>
            <person name="Jiang F."/>
            <person name="Liu H."/>
            <person name="Zhao H."/>
            <person name="Xu D."/>
            <person name="Zhang Y."/>
        </authorList>
    </citation>
    <scope>NUCLEOTIDE SEQUENCE [LARGE SCALE GENOMIC DNA]</scope>
    <source>
        <strain evidence="2">cv. Niubang</strain>
    </source>
</reference>